<feature type="domain" description="Toprim" evidence="1">
    <location>
        <begin position="5"/>
        <end position="96"/>
    </location>
</feature>
<gene>
    <name evidence="2" type="ORF">E3U55_01925</name>
</gene>
<dbReference type="PANTHER" id="PTHR39156">
    <property type="entry name" value="RIBONUCLEASE M5"/>
    <property type="match status" value="1"/>
</dbReference>
<dbReference type="RefSeq" id="WP_134338641.1">
    <property type="nucleotide sequence ID" value="NZ_SOPW01000002.1"/>
</dbReference>
<dbReference type="PANTHER" id="PTHR39156:SF2">
    <property type="entry name" value="DNA PRIMASE (BACTERIAL TYPE) AND SMALL PRIMASE-LIKE PROTEINS"/>
    <property type="match status" value="1"/>
</dbReference>
<dbReference type="Pfam" id="PF01751">
    <property type="entry name" value="Toprim"/>
    <property type="match status" value="1"/>
</dbReference>
<name>A0A4Y8IY84_9BACI</name>
<reference evidence="2 3" key="1">
    <citation type="submission" date="2019-03" db="EMBL/GenBank/DDBJ databases">
        <authorList>
            <person name="He R.-H."/>
        </authorList>
    </citation>
    <scope>NUCLEOTIDE SEQUENCE [LARGE SCALE GENOMIC DNA]</scope>
    <source>
        <strain evidence="3">SH 714</strain>
    </source>
</reference>
<keyword evidence="3" id="KW-1185">Reference proteome</keyword>
<dbReference type="OrthoDB" id="2417742at2"/>
<dbReference type="EMBL" id="SOPW01000002">
    <property type="protein sequence ID" value="TFB24484.1"/>
    <property type="molecule type" value="Genomic_DNA"/>
</dbReference>
<dbReference type="AlphaFoldDB" id="A0A4Y8IY84"/>
<dbReference type="SMART" id="SM00493">
    <property type="entry name" value="TOPRIM"/>
    <property type="match status" value="1"/>
</dbReference>
<accession>A0A4Y8IY84</accession>
<dbReference type="Proteomes" id="UP000297975">
    <property type="component" value="Unassembled WGS sequence"/>
</dbReference>
<dbReference type="SUPFAM" id="SSF110455">
    <property type="entry name" value="Toprim domain"/>
    <property type="match status" value="1"/>
</dbReference>
<evidence type="ECO:0000313" key="2">
    <source>
        <dbReference type="EMBL" id="TFB24484.1"/>
    </source>
</evidence>
<protein>
    <recommendedName>
        <fullName evidence="1">Toprim domain-containing protein</fullName>
    </recommendedName>
</protein>
<comment type="caution">
    <text evidence="2">The sequence shown here is derived from an EMBL/GenBank/DDBJ whole genome shotgun (WGS) entry which is preliminary data.</text>
</comment>
<dbReference type="PROSITE" id="PS50880">
    <property type="entry name" value="TOPRIM"/>
    <property type="match status" value="1"/>
</dbReference>
<evidence type="ECO:0000313" key="3">
    <source>
        <dbReference type="Proteomes" id="UP000297975"/>
    </source>
</evidence>
<dbReference type="GO" id="GO:0043822">
    <property type="term" value="F:ribonuclease M5 activity"/>
    <property type="evidence" value="ECO:0007669"/>
    <property type="project" value="TreeGrafter"/>
</dbReference>
<dbReference type="GO" id="GO:0006364">
    <property type="term" value="P:rRNA processing"/>
    <property type="evidence" value="ECO:0007669"/>
    <property type="project" value="TreeGrafter"/>
</dbReference>
<evidence type="ECO:0000259" key="1">
    <source>
        <dbReference type="PROSITE" id="PS50880"/>
    </source>
</evidence>
<proteinExistence type="predicted"/>
<organism evidence="2 3">
    <name type="scientific">Filobacillus milosensis</name>
    <dbReference type="NCBI Taxonomy" id="94137"/>
    <lineage>
        <taxon>Bacteria</taxon>
        <taxon>Bacillati</taxon>
        <taxon>Bacillota</taxon>
        <taxon>Bacilli</taxon>
        <taxon>Bacillales</taxon>
        <taxon>Bacillaceae</taxon>
        <taxon>Filobacillus</taxon>
    </lineage>
</organism>
<sequence>MDDLSRVLIVEGKQDRNKIKKILDDEDVFILCTFGTLGIDALEELVDDYHLFDRDVYIFTDTDEPGEKLRKMLNRELSHAHNIYIDKKYREVEDAPEHVLASILQAANMKVKVDYLKGFSQ</sequence>
<dbReference type="Gene3D" id="3.40.1360.10">
    <property type="match status" value="1"/>
</dbReference>
<dbReference type="InterPro" id="IPR006171">
    <property type="entry name" value="TOPRIM_dom"/>
</dbReference>